<protein>
    <submittedName>
        <fullName evidence="1">Uncharacterized protein</fullName>
    </submittedName>
</protein>
<keyword evidence="2" id="KW-1185">Reference proteome</keyword>
<dbReference type="GeneID" id="23569456"/>
<dbReference type="RefSeq" id="XP_011393397.1">
    <property type="nucleotide sequence ID" value="XM_011395095.1"/>
</dbReference>
<dbReference type="OrthoDB" id="3443409at2759"/>
<evidence type="ECO:0000313" key="1">
    <source>
        <dbReference type="EMBL" id="ESA44192.1"/>
    </source>
</evidence>
<reference evidence="1 2" key="1">
    <citation type="journal article" date="2003" name="Nature">
        <title>The genome sequence of the filamentous fungus Neurospora crassa.</title>
        <authorList>
            <person name="Galagan J.E."/>
            <person name="Calvo S.E."/>
            <person name="Borkovich K.A."/>
            <person name="Selker E.U."/>
            <person name="Read N.D."/>
            <person name="Jaffe D."/>
            <person name="FitzHugh W."/>
            <person name="Ma L.J."/>
            <person name="Smirnov S."/>
            <person name="Purcell S."/>
            <person name="Rehman B."/>
            <person name="Elkins T."/>
            <person name="Engels R."/>
            <person name="Wang S."/>
            <person name="Nielsen C.B."/>
            <person name="Butler J."/>
            <person name="Endrizzi M."/>
            <person name="Qui D."/>
            <person name="Ianakiev P."/>
            <person name="Bell-Pedersen D."/>
            <person name="Nelson M.A."/>
            <person name="Werner-Washburne M."/>
            <person name="Selitrennikoff C.P."/>
            <person name="Kinsey J.A."/>
            <person name="Braun E.L."/>
            <person name="Zelter A."/>
            <person name="Schulte U."/>
            <person name="Kothe G.O."/>
            <person name="Jedd G."/>
            <person name="Mewes W."/>
            <person name="Staben C."/>
            <person name="Marcotte E."/>
            <person name="Greenberg D."/>
            <person name="Roy A."/>
            <person name="Foley K."/>
            <person name="Naylor J."/>
            <person name="Stange-Thomann N."/>
            <person name="Barrett R."/>
            <person name="Gnerre S."/>
            <person name="Kamal M."/>
            <person name="Kamvysselis M."/>
            <person name="Mauceli E."/>
            <person name="Bielke C."/>
            <person name="Rudd S."/>
            <person name="Frishman D."/>
            <person name="Krystofova S."/>
            <person name="Rasmussen C."/>
            <person name="Metzenberg R.L."/>
            <person name="Perkins D.D."/>
            <person name="Kroken S."/>
            <person name="Cogoni C."/>
            <person name="Macino G."/>
            <person name="Catcheside D."/>
            <person name="Li W."/>
            <person name="Pratt R.J."/>
            <person name="Osmani S.A."/>
            <person name="DeSouza C.P."/>
            <person name="Glass L."/>
            <person name="Orbach M.J."/>
            <person name="Berglund J.A."/>
            <person name="Voelker R."/>
            <person name="Yarden O."/>
            <person name="Plamann M."/>
            <person name="Seiler S."/>
            <person name="Dunlap J."/>
            <person name="Radford A."/>
            <person name="Aramayo R."/>
            <person name="Natvig D.O."/>
            <person name="Alex L.A."/>
            <person name="Mannhaupt G."/>
            <person name="Ebbole D.J."/>
            <person name="Freitag M."/>
            <person name="Paulsen I."/>
            <person name="Sachs M.S."/>
            <person name="Lander E.S."/>
            <person name="Nusbaum C."/>
            <person name="Birren B."/>
        </authorList>
    </citation>
    <scope>NUCLEOTIDE SEQUENCE [LARGE SCALE GENOMIC DNA]</scope>
    <source>
        <strain evidence="2">ATCC 24698 / 74-OR23-1A / CBS 708.71 / DSM 1257 / FGSC 987</strain>
    </source>
</reference>
<organism evidence="1 2">
    <name type="scientific">Neurospora crassa (strain ATCC 24698 / 74-OR23-1A / CBS 708.71 / DSM 1257 / FGSC 987)</name>
    <dbReference type="NCBI Taxonomy" id="367110"/>
    <lineage>
        <taxon>Eukaryota</taxon>
        <taxon>Fungi</taxon>
        <taxon>Dikarya</taxon>
        <taxon>Ascomycota</taxon>
        <taxon>Pezizomycotina</taxon>
        <taxon>Sordariomycetes</taxon>
        <taxon>Sordariomycetidae</taxon>
        <taxon>Sordariales</taxon>
        <taxon>Sordariaceae</taxon>
        <taxon>Neurospora</taxon>
    </lineage>
</organism>
<dbReference type="Proteomes" id="UP000001805">
    <property type="component" value="Chromosome 1, Linkage Group I"/>
</dbReference>
<accession>V5IQA4</accession>
<sequence>MISNMTKSISHLLKSGLPHYTQVNSHLPEALFFSLVREILPVRQPLDFPLIVIQLNIPYPLHPEWVAGDFLAHSRCTPYHPHAISCLPINMCNFFKNYYIYASCTDPGLHFYKIELDGSPQGACPRAPHERFIVKGDKCEHCQGSLPLRI</sequence>
<evidence type="ECO:0000313" key="2">
    <source>
        <dbReference type="Proteomes" id="UP000001805"/>
    </source>
</evidence>
<dbReference type="InParanoid" id="V5IQA4"/>
<dbReference type="AlphaFoldDB" id="V5IQA4"/>
<dbReference type="KEGG" id="ncr:NCU16411"/>
<dbReference type="EMBL" id="CM002236">
    <property type="protein sequence ID" value="ESA44192.1"/>
    <property type="molecule type" value="Genomic_DNA"/>
</dbReference>
<proteinExistence type="predicted"/>
<dbReference type="VEuPathDB" id="FungiDB:NCU16411"/>
<gene>
    <name evidence="1" type="ORF">NCU16411</name>
</gene>
<name>V5IQA4_NEUCR</name>